<proteinExistence type="predicted"/>
<evidence type="ECO:0000313" key="2">
    <source>
        <dbReference type="Proteomes" id="UP000636960"/>
    </source>
</evidence>
<accession>A0A919K937</accession>
<organism evidence="1 2">
    <name type="scientific">Paractinoplanes rishiriensis</name>
    <dbReference type="NCBI Taxonomy" id="1050105"/>
    <lineage>
        <taxon>Bacteria</taxon>
        <taxon>Bacillati</taxon>
        <taxon>Actinomycetota</taxon>
        <taxon>Actinomycetes</taxon>
        <taxon>Micromonosporales</taxon>
        <taxon>Micromonosporaceae</taxon>
        <taxon>Paractinoplanes</taxon>
    </lineage>
</organism>
<sequence length="311" mass="33999">MTESDATQLRSAADLLGMVPYVIGFHPTDSVVLLLLRPGHQLACGLRLDLDAPVEAIVAGLTPVIERQHVTGLVVIGYGPLSARDTLRHVIDTLDTIRPVIARFLLADGRYYCLRDACRCTAAGGVRFDPRATTVAAAATVQGKVAWRSRADLVALVDPDPVAQQQVREAMDRLPARMPNTSELMAAARQGVRLDDQQMAALAVTLHDRTARDLAWESTDDHMWQQDLWLDATRRIPDSHVARPAALAAWCAWRRGNEVLARAALQRIASTGRLDLLASIVFALVDNHTDPRSLPWPLPAGITVADLLQQD</sequence>
<comment type="caution">
    <text evidence="1">The sequence shown here is derived from an EMBL/GenBank/DDBJ whole genome shotgun (WGS) entry which is preliminary data.</text>
</comment>
<evidence type="ECO:0008006" key="3">
    <source>
        <dbReference type="Google" id="ProtNLM"/>
    </source>
</evidence>
<dbReference type="Pfam" id="PF13830">
    <property type="entry name" value="DUF4192"/>
    <property type="match status" value="1"/>
</dbReference>
<dbReference type="AlphaFoldDB" id="A0A919K937"/>
<evidence type="ECO:0000313" key="1">
    <source>
        <dbReference type="EMBL" id="GIF01096.1"/>
    </source>
</evidence>
<dbReference type="EMBL" id="BOMV01000098">
    <property type="protein sequence ID" value="GIF01096.1"/>
    <property type="molecule type" value="Genomic_DNA"/>
</dbReference>
<dbReference type="RefSeq" id="WP_203789564.1">
    <property type="nucleotide sequence ID" value="NZ_BOMV01000098.1"/>
</dbReference>
<protein>
    <recommendedName>
        <fullName evidence="3">DUF4192 domain-containing protein</fullName>
    </recommendedName>
</protein>
<gene>
    <name evidence="1" type="ORF">Ari01nite_85600</name>
</gene>
<dbReference type="InterPro" id="IPR025447">
    <property type="entry name" value="DUF4192"/>
</dbReference>
<reference evidence="1" key="1">
    <citation type="submission" date="2021-01" db="EMBL/GenBank/DDBJ databases">
        <title>Whole genome shotgun sequence of Actinoplanes rishiriensis NBRC 108556.</title>
        <authorList>
            <person name="Komaki H."/>
            <person name="Tamura T."/>
        </authorList>
    </citation>
    <scope>NUCLEOTIDE SEQUENCE</scope>
    <source>
        <strain evidence="1">NBRC 108556</strain>
    </source>
</reference>
<name>A0A919K937_9ACTN</name>
<keyword evidence="2" id="KW-1185">Reference proteome</keyword>
<dbReference type="Proteomes" id="UP000636960">
    <property type="component" value="Unassembled WGS sequence"/>
</dbReference>